<accession>X0SD37</accession>
<dbReference type="SUPFAM" id="SSF53335">
    <property type="entry name" value="S-adenosyl-L-methionine-dependent methyltransferases"/>
    <property type="match status" value="1"/>
</dbReference>
<protein>
    <recommendedName>
        <fullName evidence="1">Methyltransferase type 11 domain-containing protein</fullName>
    </recommendedName>
</protein>
<organism evidence="2">
    <name type="scientific">marine sediment metagenome</name>
    <dbReference type="NCBI Taxonomy" id="412755"/>
    <lineage>
        <taxon>unclassified sequences</taxon>
        <taxon>metagenomes</taxon>
        <taxon>ecological metagenomes</taxon>
    </lineage>
</organism>
<name>X0SD37_9ZZZZ</name>
<sequence length="93" mass="10767">MLQAGPLREQLYYVLNVAPDPGFNGVWERLQGCIIELDIRPWKGVRVVMDLHHLGFKDGCFDLVVCSHVLEHVRDDVQCMEEIWLYPGFPTIE</sequence>
<comment type="caution">
    <text evidence="2">The sequence shown here is derived from an EMBL/GenBank/DDBJ whole genome shotgun (WGS) entry which is preliminary data.</text>
</comment>
<reference evidence="2" key="1">
    <citation type="journal article" date="2014" name="Front. Microbiol.">
        <title>High frequency of phylogenetically diverse reductive dehalogenase-homologous genes in deep subseafloor sedimentary metagenomes.</title>
        <authorList>
            <person name="Kawai M."/>
            <person name="Futagami T."/>
            <person name="Toyoda A."/>
            <person name="Takaki Y."/>
            <person name="Nishi S."/>
            <person name="Hori S."/>
            <person name="Arai W."/>
            <person name="Tsubouchi T."/>
            <person name="Morono Y."/>
            <person name="Uchiyama I."/>
            <person name="Ito T."/>
            <person name="Fujiyama A."/>
            <person name="Inagaki F."/>
            <person name="Takami H."/>
        </authorList>
    </citation>
    <scope>NUCLEOTIDE SEQUENCE</scope>
    <source>
        <strain evidence="2">Expedition CK06-06</strain>
    </source>
</reference>
<dbReference type="Pfam" id="PF08241">
    <property type="entry name" value="Methyltransf_11"/>
    <property type="match status" value="1"/>
</dbReference>
<dbReference type="InterPro" id="IPR029063">
    <property type="entry name" value="SAM-dependent_MTases_sf"/>
</dbReference>
<dbReference type="AlphaFoldDB" id="X0SD37"/>
<proteinExistence type="predicted"/>
<evidence type="ECO:0000313" key="2">
    <source>
        <dbReference type="EMBL" id="GAF78943.1"/>
    </source>
</evidence>
<gene>
    <name evidence="2" type="ORF">S01H1_18251</name>
</gene>
<dbReference type="EMBL" id="BARS01009742">
    <property type="protein sequence ID" value="GAF78943.1"/>
    <property type="molecule type" value="Genomic_DNA"/>
</dbReference>
<feature type="domain" description="Methyltransferase type 11" evidence="1">
    <location>
        <begin position="47"/>
        <end position="83"/>
    </location>
</feature>
<evidence type="ECO:0000259" key="1">
    <source>
        <dbReference type="Pfam" id="PF08241"/>
    </source>
</evidence>
<dbReference type="Gene3D" id="3.40.50.150">
    <property type="entry name" value="Vaccinia Virus protein VP39"/>
    <property type="match status" value="1"/>
</dbReference>
<dbReference type="GO" id="GO:0008757">
    <property type="term" value="F:S-adenosylmethionine-dependent methyltransferase activity"/>
    <property type="evidence" value="ECO:0007669"/>
    <property type="project" value="InterPro"/>
</dbReference>
<dbReference type="InterPro" id="IPR013216">
    <property type="entry name" value="Methyltransf_11"/>
</dbReference>